<dbReference type="AlphaFoldDB" id="A0A0F5IKL0"/>
<feature type="transmembrane region" description="Helical" evidence="6">
    <location>
        <begin position="257"/>
        <end position="274"/>
    </location>
</feature>
<protein>
    <recommendedName>
        <fullName evidence="9">AI-2E family transporter</fullName>
    </recommendedName>
</protein>
<reference evidence="7 8" key="1">
    <citation type="submission" date="2013-04" db="EMBL/GenBank/DDBJ databases">
        <title>The Genome Sequence of Parabacteroides gordonii DSM 23371.</title>
        <authorList>
            <consortium name="The Broad Institute Genomics Platform"/>
            <person name="Earl A."/>
            <person name="Ward D."/>
            <person name="Feldgarden M."/>
            <person name="Gevers D."/>
            <person name="Martens E."/>
            <person name="Sakamoto M."/>
            <person name="Benno Y."/>
            <person name="Suzuki N."/>
            <person name="Matsunaga N."/>
            <person name="Koshihara K."/>
            <person name="Seki M."/>
            <person name="Komiya H."/>
            <person name="Walker B."/>
            <person name="Young S."/>
            <person name="Zeng Q."/>
            <person name="Gargeya S."/>
            <person name="Fitzgerald M."/>
            <person name="Haas B."/>
            <person name="Abouelleil A."/>
            <person name="Allen A.W."/>
            <person name="Alvarado L."/>
            <person name="Arachchi H.M."/>
            <person name="Berlin A.M."/>
            <person name="Chapman S.B."/>
            <person name="Gainer-Dewar J."/>
            <person name="Goldberg J."/>
            <person name="Griggs A."/>
            <person name="Gujja S."/>
            <person name="Hansen M."/>
            <person name="Howarth C."/>
            <person name="Imamovic A."/>
            <person name="Ireland A."/>
            <person name="Larimer J."/>
            <person name="McCowan C."/>
            <person name="Murphy C."/>
            <person name="Pearson M."/>
            <person name="Poon T.W."/>
            <person name="Priest M."/>
            <person name="Roberts A."/>
            <person name="Saif S."/>
            <person name="Shea T."/>
            <person name="Sisk P."/>
            <person name="Sykes S."/>
            <person name="Wortman J."/>
            <person name="Nusbaum C."/>
            <person name="Birren B."/>
        </authorList>
    </citation>
    <scope>NUCLEOTIDE SEQUENCE [LARGE SCALE GENOMIC DNA]</scope>
    <source>
        <strain evidence="7 8">MS-1</strain>
    </source>
</reference>
<evidence type="ECO:0008006" key="9">
    <source>
        <dbReference type="Google" id="ProtNLM"/>
    </source>
</evidence>
<evidence type="ECO:0000256" key="6">
    <source>
        <dbReference type="SAM" id="Phobius"/>
    </source>
</evidence>
<dbReference type="PANTHER" id="PTHR21716:SF4">
    <property type="entry name" value="TRANSMEMBRANE PROTEIN 245"/>
    <property type="match status" value="1"/>
</dbReference>
<dbReference type="GO" id="GO:0016020">
    <property type="term" value="C:membrane"/>
    <property type="evidence" value="ECO:0007669"/>
    <property type="project" value="UniProtKB-SubCell"/>
</dbReference>
<dbReference type="InterPro" id="IPR002549">
    <property type="entry name" value="AI-2E-like"/>
</dbReference>
<accession>A0A0F5IKL0</accession>
<gene>
    <name evidence="7" type="ORF">HMPREF1536_05249</name>
</gene>
<dbReference type="PATRIC" id="fig|1203610.3.peg.5365"/>
<dbReference type="Pfam" id="PF01594">
    <property type="entry name" value="AI-2E_transport"/>
    <property type="match status" value="1"/>
</dbReference>
<evidence type="ECO:0000256" key="2">
    <source>
        <dbReference type="ARBA" id="ARBA00009773"/>
    </source>
</evidence>
<evidence type="ECO:0000313" key="8">
    <source>
        <dbReference type="Proteomes" id="UP000033035"/>
    </source>
</evidence>
<organism evidence="7 8">
    <name type="scientific">Parabacteroides gordonii MS-1 = DSM 23371</name>
    <dbReference type="NCBI Taxonomy" id="1203610"/>
    <lineage>
        <taxon>Bacteria</taxon>
        <taxon>Pseudomonadati</taxon>
        <taxon>Bacteroidota</taxon>
        <taxon>Bacteroidia</taxon>
        <taxon>Bacteroidales</taxon>
        <taxon>Tannerellaceae</taxon>
        <taxon>Parabacteroides</taxon>
    </lineage>
</organism>
<feature type="transmembrane region" description="Helical" evidence="6">
    <location>
        <begin position="223"/>
        <end position="245"/>
    </location>
</feature>
<dbReference type="HOGENOM" id="CLU_041771_0_0_10"/>
<name>A0A0F5IKL0_9BACT</name>
<dbReference type="EMBL" id="AQHW01000030">
    <property type="protein sequence ID" value="KKB46018.1"/>
    <property type="molecule type" value="Genomic_DNA"/>
</dbReference>
<comment type="subcellular location">
    <subcellularLocation>
        <location evidence="1">Membrane</location>
        <topology evidence="1">Multi-pass membrane protein</topology>
    </subcellularLocation>
</comment>
<evidence type="ECO:0000256" key="1">
    <source>
        <dbReference type="ARBA" id="ARBA00004141"/>
    </source>
</evidence>
<dbReference type="RefSeq" id="WP_028727410.1">
    <property type="nucleotide sequence ID" value="NZ_AUAE01000014.1"/>
</dbReference>
<sequence length="338" mass="37790">MNLKESYWKYSLITIILVMGIILFLEFIPFLGGILGAFTIYILLRKQMLHLTEKKHLNRSLVAILLLLETILCFLIPLSLAVWLFINKLQTINLDPTVLVSSFEHLADIVRQKVGYNILDKDNIASIVSVLPKIGQALMGGISGFAINVAVLVLILYFMLIGGSQMETYIYEILPFNERNKKEVLKEINMIVTSNAIGIPLLAIIQGLIAMLGYWIFDAPSPFLFGFLTCFATIIPVVGTAIVWLPLVVYMALTGDWVNGLGLAAYALIVITNVDNLIRFMLQKKMADIHPLVTIFGVIIGLSLFGFMGVIFGPLLISVFMLCFNMFKKEYLQSKSDL</sequence>
<evidence type="ECO:0000256" key="3">
    <source>
        <dbReference type="ARBA" id="ARBA00022692"/>
    </source>
</evidence>
<comment type="similarity">
    <text evidence="2">Belongs to the autoinducer-2 exporter (AI-2E) (TC 2.A.86) family.</text>
</comment>
<keyword evidence="4 6" id="KW-1133">Transmembrane helix</keyword>
<evidence type="ECO:0000256" key="5">
    <source>
        <dbReference type="ARBA" id="ARBA00023136"/>
    </source>
</evidence>
<evidence type="ECO:0000313" key="7">
    <source>
        <dbReference type="EMBL" id="KKB46018.1"/>
    </source>
</evidence>
<dbReference type="STRING" id="1203610.HMPREF1536_05249"/>
<keyword evidence="3 6" id="KW-0812">Transmembrane</keyword>
<keyword evidence="5 6" id="KW-0472">Membrane</keyword>
<feature type="transmembrane region" description="Helical" evidence="6">
    <location>
        <begin position="294"/>
        <end position="327"/>
    </location>
</feature>
<feature type="transmembrane region" description="Helical" evidence="6">
    <location>
        <begin position="196"/>
        <end position="217"/>
    </location>
</feature>
<keyword evidence="8" id="KW-1185">Reference proteome</keyword>
<proteinExistence type="inferred from homology"/>
<dbReference type="Proteomes" id="UP000033035">
    <property type="component" value="Unassembled WGS sequence"/>
</dbReference>
<comment type="caution">
    <text evidence="7">The sequence shown here is derived from an EMBL/GenBank/DDBJ whole genome shotgun (WGS) entry which is preliminary data.</text>
</comment>
<feature type="transmembrane region" description="Helical" evidence="6">
    <location>
        <begin position="137"/>
        <end position="160"/>
    </location>
</feature>
<dbReference type="PANTHER" id="PTHR21716">
    <property type="entry name" value="TRANSMEMBRANE PROTEIN"/>
    <property type="match status" value="1"/>
</dbReference>
<evidence type="ECO:0000256" key="4">
    <source>
        <dbReference type="ARBA" id="ARBA00022989"/>
    </source>
</evidence>
<feature type="transmembrane region" description="Helical" evidence="6">
    <location>
        <begin position="12"/>
        <end position="44"/>
    </location>
</feature>
<feature type="transmembrane region" description="Helical" evidence="6">
    <location>
        <begin position="64"/>
        <end position="86"/>
    </location>
</feature>